<sequence>MTSIASVTLEVADPPAADRFYSAAFGLGDRLRLRASEEPTSGFRGFTLSLVVSQPADVDALLDAAVRAGATTLKPAAKSLWGYGGVVQAPDGTIWQLASSSKKNTGPATRQVDEVVLLLGVEDVKASKQFYVEHGLAVGKSFGSKYVEFAADGPVKLALYKRRGLAKVAGVSPDGTGSHRLVIGSDAGPFTDPDGFAWTTASESASV</sequence>
<protein>
    <submittedName>
        <fullName evidence="1">Putative glyoxalase superfamily protein PhnB</fullName>
    </submittedName>
</protein>
<evidence type="ECO:0000313" key="1">
    <source>
        <dbReference type="EMBL" id="MBB4715687.1"/>
    </source>
</evidence>
<evidence type="ECO:0000313" key="2">
    <source>
        <dbReference type="Proteomes" id="UP000565089"/>
    </source>
</evidence>
<dbReference type="GeneID" id="95797532"/>
<dbReference type="AlphaFoldDB" id="A0A7W7DRY8"/>
<dbReference type="InterPro" id="IPR029068">
    <property type="entry name" value="Glyas_Bleomycin-R_OHBP_Dase"/>
</dbReference>
<dbReference type="PANTHER" id="PTHR36503">
    <property type="entry name" value="BLR2520 PROTEIN"/>
    <property type="match status" value="1"/>
</dbReference>
<dbReference type="PANTHER" id="PTHR36503:SF1">
    <property type="entry name" value="BLR2520 PROTEIN"/>
    <property type="match status" value="1"/>
</dbReference>
<keyword evidence="2" id="KW-1185">Reference proteome</keyword>
<dbReference type="Proteomes" id="UP000565089">
    <property type="component" value="Unassembled WGS sequence"/>
</dbReference>
<proteinExistence type="predicted"/>
<dbReference type="RefSeq" id="WP_184912141.1">
    <property type="nucleotide sequence ID" value="NZ_JACHMS010000001.1"/>
</dbReference>
<comment type="caution">
    <text evidence="1">The sequence shown here is derived from an EMBL/GenBank/DDBJ whole genome shotgun (WGS) entry which is preliminary data.</text>
</comment>
<accession>A0A7W7DRY8</accession>
<name>A0A7W7DRY8_9ACTN</name>
<reference evidence="1 2" key="1">
    <citation type="submission" date="2020-08" db="EMBL/GenBank/DDBJ databases">
        <title>Sequencing the genomes of 1000 actinobacteria strains.</title>
        <authorList>
            <person name="Klenk H.-P."/>
        </authorList>
    </citation>
    <scope>NUCLEOTIDE SEQUENCE [LARGE SCALE GENOMIC DNA]</scope>
    <source>
        <strain evidence="1 2">DSM 40483</strain>
    </source>
</reference>
<dbReference type="Gene3D" id="3.10.180.10">
    <property type="entry name" value="2,3-Dihydroxybiphenyl 1,2-Dioxygenase, domain 1"/>
    <property type="match status" value="2"/>
</dbReference>
<organism evidence="1 2">
    <name type="scientific">Streptomyces luteogriseus</name>
    <dbReference type="NCBI Taxonomy" id="68233"/>
    <lineage>
        <taxon>Bacteria</taxon>
        <taxon>Bacillati</taxon>
        <taxon>Actinomycetota</taxon>
        <taxon>Actinomycetes</taxon>
        <taxon>Kitasatosporales</taxon>
        <taxon>Streptomycetaceae</taxon>
        <taxon>Streptomyces</taxon>
    </lineage>
</organism>
<dbReference type="EMBL" id="JACHMS010000001">
    <property type="protein sequence ID" value="MBB4715687.1"/>
    <property type="molecule type" value="Genomic_DNA"/>
</dbReference>
<dbReference type="SUPFAM" id="SSF54593">
    <property type="entry name" value="Glyoxalase/Bleomycin resistance protein/Dihydroxybiphenyl dioxygenase"/>
    <property type="match status" value="1"/>
</dbReference>
<gene>
    <name evidence="1" type="ORF">BJ965_005569</name>
</gene>